<dbReference type="Gene3D" id="1.10.510.10">
    <property type="entry name" value="Transferase(Phosphotransferase) domain 1"/>
    <property type="match status" value="1"/>
</dbReference>
<comment type="similarity">
    <text evidence="1">Belongs to the protein kinase superfamily. AGC Ser/Thr protein kinase family. RAC subfamily.</text>
</comment>
<dbReference type="Proteomes" id="UP001162131">
    <property type="component" value="Unassembled WGS sequence"/>
</dbReference>
<dbReference type="SUPFAM" id="SSF56112">
    <property type="entry name" value="Protein kinase-like (PK-like)"/>
    <property type="match status" value="1"/>
</dbReference>
<dbReference type="PROSITE" id="PS50053">
    <property type="entry name" value="UBIQUITIN_2"/>
    <property type="match status" value="1"/>
</dbReference>
<keyword evidence="5" id="KW-0547">Nucleotide-binding</keyword>
<dbReference type="FunFam" id="1.10.510.10:FF:000571">
    <property type="entry name" value="Maternal embryonic leucine zipper kinase"/>
    <property type="match status" value="1"/>
</dbReference>
<dbReference type="InterPro" id="IPR000719">
    <property type="entry name" value="Prot_kinase_dom"/>
</dbReference>
<dbReference type="EMBL" id="CAJZBQ010000023">
    <property type="protein sequence ID" value="CAG9319493.1"/>
    <property type="molecule type" value="Genomic_DNA"/>
</dbReference>
<keyword evidence="4" id="KW-0808">Transferase</keyword>
<dbReference type="PROSITE" id="PS50297">
    <property type="entry name" value="ANK_REP_REGION"/>
    <property type="match status" value="2"/>
</dbReference>
<keyword evidence="6" id="KW-0418">Kinase</keyword>
<dbReference type="Gene3D" id="1.25.40.20">
    <property type="entry name" value="Ankyrin repeat-containing domain"/>
    <property type="match status" value="1"/>
</dbReference>
<dbReference type="Pfam" id="PF00169">
    <property type="entry name" value="PH"/>
    <property type="match status" value="1"/>
</dbReference>
<comment type="caution">
    <text evidence="12">The sequence shown here is derived from an EMBL/GenBank/DDBJ whole genome shotgun (WGS) entry which is preliminary data.</text>
</comment>
<dbReference type="SMART" id="SM00233">
    <property type="entry name" value="PH"/>
    <property type="match status" value="1"/>
</dbReference>
<dbReference type="InterPro" id="IPR045270">
    <property type="entry name" value="STKc_AGC"/>
</dbReference>
<feature type="repeat" description="ANK" evidence="8">
    <location>
        <begin position="122"/>
        <end position="154"/>
    </location>
</feature>
<dbReference type="Pfam" id="PF00069">
    <property type="entry name" value="Pkinase"/>
    <property type="match status" value="1"/>
</dbReference>
<dbReference type="PROSITE" id="PS50003">
    <property type="entry name" value="PH_DOMAIN"/>
    <property type="match status" value="1"/>
</dbReference>
<proteinExistence type="inferred from homology"/>
<dbReference type="FunFam" id="3.30.200.20:FF:000042">
    <property type="entry name" value="Aurora kinase A"/>
    <property type="match status" value="1"/>
</dbReference>
<dbReference type="PIRSF" id="PIRSF000654">
    <property type="entry name" value="Integrin-linked_kinase"/>
    <property type="match status" value="1"/>
</dbReference>
<reference evidence="12" key="1">
    <citation type="submission" date="2021-09" db="EMBL/GenBank/DDBJ databases">
        <authorList>
            <consortium name="AG Swart"/>
            <person name="Singh M."/>
            <person name="Singh A."/>
            <person name="Seah K."/>
            <person name="Emmerich C."/>
        </authorList>
    </citation>
    <scope>NUCLEOTIDE SEQUENCE</scope>
    <source>
        <strain evidence="12">ATCC30299</strain>
    </source>
</reference>
<keyword evidence="7" id="KW-0067">ATP-binding</keyword>
<feature type="repeat" description="ANK" evidence="8">
    <location>
        <begin position="190"/>
        <end position="222"/>
    </location>
</feature>
<evidence type="ECO:0000259" key="9">
    <source>
        <dbReference type="PROSITE" id="PS50003"/>
    </source>
</evidence>
<comment type="subunit">
    <text evidence="2">Monomer.</text>
</comment>
<dbReference type="InterPro" id="IPR011993">
    <property type="entry name" value="PH-like_dom_sf"/>
</dbReference>
<dbReference type="SMART" id="SM00220">
    <property type="entry name" value="S_TKc"/>
    <property type="match status" value="1"/>
</dbReference>
<dbReference type="PROSITE" id="PS50011">
    <property type="entry name" value="PROTEIN_KINASE_DOM"/>
    <property type="match status" value="1"/>
</dbReference>
<dbReference type="Gene3D" id="2.30.29.30">
    <property type="entry name" value="Pleckstrin-homology domain (PH domain)/Phosphotyrosine-binding domain (PTB)"/>
    <property type="match status" value="1"/>
</dbReference>
<gene>
    <name evidence="12" type="ORF">BSTOLATCC_MIC24044</name>
</gene>
<dbReference type="InterPro" id="IPR002110">
    <property type="entry name" value="Ankyrin_rpt"/>
</dbReference>
<evidence type="ECO:0000256" key="1">
    <source>
        <dbReference type="ARBA" id="ARBA00006935"/>
    </source>
</evidence>
<dbReference type="SMART" id="SM00248">
    <property type="entry name" value="ANK"/>
    <property type="match status" value="4"/>
</dbReference>
<dbReference type="PROSITE" id="PS50088">
    <property type="entry name" value="ANK_REPEAT"/>
    <property type="match status" value="2"/>
</dbReference>
<name>A0AAU9IX92_9CILI</name>
<keyword evidence="8" id="KW-0040">ANK repeat</keyword>
<evidence type="ECO:0000313" key="13">
    <source>
        <dbReference type="Proteomes" id="UP001162131"/>
    </source>
</evidence>
<dbReference type="InterPro" id="IPR001849">
    <property type="entry name" value="PH_domain"/>
</dbReference>
<feature type="domain" description="Ubiquitin-like" evidence="11">
    <location>
        <begin position="1"/>
        <end position="64"/>
    </location>
</feature>
<evidence type="ECO:0000313" key="12">
    <source>
        <dbReference type="EMBL" id="CAG9319493.1"/>
    </source>
</evidence>
<dbReference type="CDD" id="cd00821">
    <property type="entry name" value="PH"/>
    <property type="match status" value="1"/>
</dbReference>
<dbReference type="CDD" id="cd05123">
    <property type="entry name" value="STKc_AGC"/>
    <property type="match status" value="1"/>
</dbReference>
<feature type="domain" description="Protein kinase" evidence="10">
    <location>
        <begin position="381"/>
        <end position="633"/>
    </location>
</feature>
<organism evidence="12 13">
    <name type="scientific">Blepharisma stoltei</name>
    <dbReference type="NCBI Taxonomy" id="1481888"/>
    <lineage>
        <taxon>Eukaryota</taxon>
        <taxon>Sar</taxon>
        <taxon>Alveolata</taxon>
        <taxon>Ciliophora</taxon>
        <taxon>Postciliodesmatophora</taxon>
        <taxon>Heterotrichea</taxon>
        <taxon>Heterotrichida</taxon>
        <taxon>Blepharismidae</taxon>
        <taxon>Blepharisma</taxon>
    </lineage>
</organism>
<keyword evidence="3" id="KW-0723">Serine/threonine-protein kinase</keyword>
<dbReference type="InterPro" id="IPR036770">
    <property type="entry name" value="Ankyrin_rpt-contain_sf"/>
</dbReference>
<dbReference type="Gene3D" id="3.30.200.20">
    <property type="entry name" value="Phosphorylase Kinase, domain 1"/>
    <property type="match status" value="1"/>
</dbReference>
<evidence type="ECO:0000256" key="5">
    <source>
        <dbReference type="ARBA" id="ARBA00022741"/>
    </source>
</evidence>
<dbReference type="InterPro" id="IPR011009">
    <property type="entry name" value="Kinase-like_dom_sf"/>
</dbReference>
<evidence type="ECO:0000256" key="8">
    <source>
        <dbReference type="PROSITE-ProRule" id="PRU00023"/>
    </source>
</evidence>
<dbReference type="SUPFAM" id="SSF50729">
    <property type="entry name" value="PH domain-like"/>
    <property type="match status" value="1"/>
</dbReference>
<dbReference type="SUPFAM" id="SSF48403">
    <property type="entry name" value="Ankyrin repeat"/>
    <property type="match status" value="1"/>
</dbReference>
<dbReference type="GO" id="GO:0005524">
    <property type="term" value="F:ATP binding"/>
    <property type="evidence" value="ECO:0007669"/>
    <property type="project" value="UniProtKB-KW"/>
</dbReference>
<evidence type="ECO:0000256" key="3">
    <source>
        <dbReference type="ARBA" id="ARBA00022527"/>
    </source>
</evidence>
<evidence type="ECO:0000256" key="6">
    <source>
        <dbReference type="ARBA" id="ARBA00022777"/>
    </source>
</evidence>
<dbReference type="GO" id="GO:0004674">
    <property type="term" value="F:protein serine/threonine kinase activity"/>
    <property type="evidence" value="ECO:0007669"/>
    <property type="project" value="UniProtKB-KW"/>
</dbReference>
<evidence type="ECO:0000256" key="7">
    <source>
        <dbReference type="ARBA" id="ARBA00022840"/>
    </source>
</evidence>
<protein>
    <submittedName>
        <fullName evidence="12">Uncharacterized protein</fullName>
    </submittedName>
</protein>
<evidence type="ECO:0000256" key="4">
    <source>
        <dbReference type="ARBA" id="ARBA00022679"/>
    </source>
</evidence>
<dbReference type="CDD" id="cd17039">
    <property type="entry name" value="Ubl_ubiquitin_like"/>
    <property type="match status" value="1"/>
</dbReference>
<dbReference type="InterPro" id="IPR000626">
    <property type="entry name" value="Ubiquitin-like_dom"/>
</dbReference>
<dbReference type="Pfam" id="PF12796">
    <property type="entry name" value="Ank_2"/>
    <property type="match status" value="2"/>
</dbReference>
<evidence type="ECO:0000256" key="2">
    <source>
        <dbReference type="ARBA" id="ARBA00011245"/>
    </source>
</evidence>
<dbReference type="PANTHER" id="PTHR24351">
    <property type="entry name" value="RIBOSOMAL PROTEIN S6 KINASE"/>
    <property type="match status" value="1"/>
</dbReference>
<sequence>MKIFIKYKGKSIIELKFEENTPYREIKTMIENKLLVPASEQTLTYLLSEIESKIADDQLFSSDFKHYCFILKRNADSPIAEDFYPEISGSYEFFEACKEGDINKVTNLLANSPELIAEYSADGLTGLHYAACSGNIQLFTLLCQFGADINQISKDGKWSPLHMSCIQGHLGITDYLLRQKNIQIDLETPINATPLHCACLRGSYEIVELLLQSKANYSIENQFGKTPIEMAANKEIRELISKYMGTAFELPGIFEGKLWMSKFIGKKRVWAVLKPEEGEFLLYKDNWDRNELLESYNLDDFQEIKRCKPKFLSHDFSFRMTLKNGTKENFYLKTEESANEWVKSMFAALLYRQNKSRALKTKHFISLEEFPVTSEVNYFSFEIEETIGKSEFSTVYLVKKKDTGVLYALKSILKDALSKQNYTKYAVSEANILKSISFPYIIKLEYSFQSERSLFLVMEYCSNGSLSNLLKKIHYISERIAKIWAAELVVAIKHLNRNNVVFRDLKPENILFDSNWRIKVSDFGLAKGNVQNEDTTSSFCGSPAYFSPEMLNKEGVGKSVDIYGIGCILYEMLVGYPPFYSELIENTLKKIDYGKLKFPKYVSKPGKNLIKKLLNRNPNLRPTYEEIECHNFFEGINWDLIELGTSAIDFQGLNYT</sequence>
<evidence type="ECO:0000259" key="11">
    <source>
        <dbReference type="PROSITE" id="PS50053"/>
    </source>
</evidence>
<keyword evidence="13" id="KW-1185">Reference proteome</keyword>
<evidence type="ECO:0000259" key="10">
    <source>
        <dbReference type="PROSITE" id="PS50011"/>
    </source>
</evidence>
<dbReference type="AlphaFoldDB" id="A0AAU9IX92"/>
<feature type="domain" description="PH" evidence="9">
    <location>
        <begin position="251"/>
        <end position="350"/>
    </location>
</feature>
<accession>A0AAU9IX92</accession>